<feature type="domain" description="PPM-type phosphatase" evidence="2">
    <location>
        <begin position="18"/>
        <end position="102"/>
    </location>
</feature>
<reference evidence="4" key="1">
    <citation type="submission" date="2021-01" db="EMBL/GenBank/DDBJ databases">
        <title>Genomic Encyclopedia of Type Strains, Phase IV (KMG-IV): sequencing the most valuable type-strain genomes for metagenomic binning, comparative biology and taxonomic classification.</title>
        <authorList>
            <person name="Goeker M."/>
        </authorList>
    </citation>
    <scope>NUCLEOTIDE SEQUENCE</scope>
    <source>
        <strain evidence="4">DSM 23230</strain>
    </source>
</reference>
<comment type="caution">
    <text evidence="4">The sequence shown here is derived from an EMBL/GenBank/DDBJ whole genome shotgun (WGS) entry which is preliminary data.</text>
</comment>
<dbReference type="Pfam" id="PF13581">
    <property type="entry name" value="HATPase_c_2"/>
    <property type="match status" value="1"/>
</dbReference>
<dbReference type="InterPro" id="IPR036457">
    <property type="entry name" value="PPM-type-like_dom_sf"/>
</dbReference>
<dbReference type="Gene3D" id="3.60.40.10">
    <property type="entry name" value="PPM-type phosphatase domain"/>
    <property type="match status" value="1"/>
</dbReference>
<evidence type="ECO:0000259" key="2">
    <source>
        <dbReference type="Pfam" id="PF07228"/>
    </source>
</evidence>
<dbReference type="CDD" id="cd16936">
    <property type="entry name" value="HATPase_RsbW-like"/>
    <property type="match status" value="1"/>
</dbReference>
<dbReference type="Gene3D" id="3.30.565.10">
    <property type="entry name" value="Histidine kinase-like ATPase, C-terminal domain"/>
    <property type="match status" value="1"/>
</dbReference>
<dbReference type="PANTHER" id="PTHR43156:SF2">
    <property type="entry name" value="STAGE II SPORULATION PROTEIN E"/>
    <property type="match status" value="1"/>
</dbReference>
<dbReference type="InterPro" id="IPR001932">
    <property type="entry name" value="PPM-type_phosphatase-like_dom"/>
</dbReference>
<sequence length="241" mass="27730">MFAVNCGGLPISTVVSEDFYYSDVKDVEIDLDKGDTLFLTTDGLLEERVTDEMYGEDRLQELLLNNYNYPVDLITKRVKNDFSEFSGSVRGQDDITFLCLQRDLDVIDKFKETINSTIEAMYEVKEKLLEFVAPYYKPPSIICIGFQEILTNAIEHGNQRKADKKVEIEVEVTTKYIKIVITDEGSGFDWQQVVNQEFDLERDLCNGECRGRGIKITNKAYDEIWYNEQGNQACLYKLLNG</sequence>
<accession>A0A939BQB2</accession>
<dbReference type="SUPFAM" id="SSF81606">
    <property type="entry name" value="PP2C-like"/>
    <property type="match status" value="1"/>
</dbReference>
<evidence type="ECO:0000259" key="3">
    <source>
        <dbReference type="Pfam" id="PF13581"/>
    </source>
</evidence>
<keyword evidence="1" id="KW-0378">Hydrolase</keyword>
<dbReference type="InterPro" id="IPR052016">
    <property type="entry name" value="Bact_Sigma-Reg"/>
</dbReference>
<keyword evidence="5" id="KW-1185">Reference proteome</keyword>
<dbReference type="InterPro" id="IPR003594">
    <property type="entry name" value="HATPase_dom"/>
</dbReference>
<dbReference type="EMBL" id="JAFBDQ010000025">
    <property type="protein sequence ID" value="MBM7558097.1"/>
    <property type="molecule type" value="Genomic_DNA"/>
</dbReference>
<dbReference type="PANTHER" id="PTHR43156">
    <property type="entry name" value="STAGE II SPORULATION PROTEIN E-RELATED"/>
    <property type="match status" value="1"/>
</dbReference>
<protein>
    <submittedName>
        <fullName evidence="4">Anti-sigma regulatory factor (Ser/Thr protein kinase)</fullName>
    </submittedName>
</protein>
<proteinExistence type="predicted"/>
<evidence type="ECO:0000256" key="1">
    <source>
        <dbReference type="ARBA" id="ARBA00022801"/>
    </source>
</evidence>
<name>A0A939BQB2_9FIRM</name>
<dbReference type="AlphaFoldDB" id="A0A939BQB2"/>
<gene>
    <name evidence="4" type="ORF">JOC47_002967</name>
</gene>
<dbReference type="InterPro" id="IPR036890">
    <property type="entry name" value="HATPase_C_sf"/>
</dbReference>
<organism evidence="4 5">
    <name type="scientific">Halanaerobacter jeridensis</name>
    <dbReference type="NCBI Taxonomy" id="706427"/>
    <lineage>
        <taxon>Bacteria</taxon>
        <taxon>Bacillati</taxon>
        <taxon>Bacillota</taxon>
        <taxon>Clostridia</taxon>
        <taxon>Halanaerobiales</taxon>
        <taxon>Halobacteroidaceae</taxon>
        <taxon>Halanaerobacter</taxon>
    </lineage>
</organism>
<dbReference type="Pfam" id="PF07228">
    <property type="entry name" value="SpoIIE"/>
    <property type="match status" value="1"/>
</dbReference>
<dbReference type="SUPFAM" id="SSF55874">
    <property type="entry name" value="ATPase domain of HSP90 chaperone/DNA topoisomerase II/histidine kinase"/>
    <property type="match status" value="1"/>
</dbReference>
<evidence type="ECO:0000313" key="5">
    <source>
        <dbReference type="Proteomes" id="UP000774000"/>
    </source>
</evidence>
<dbReference type="Proteomes" id="UP000774000">
    <property type="component" value="Unassembled WGS sequence"/>
</dbReference>
<dbReference type="GO" id="GO:0016791">
    <property type="term" value="F:phosphatase activity"/>
    <property type="evidence" value="ECO:0007669"/>
    <property type="project" value="TreeGrafter"/>
</dbReference>
<feature type="domain" description="Histidine kinase/HSP90-like ATPase" evidence="3">
    <location>
        <begin position="142"/>
        <end position="236"/>
    </location>
</feature>
<evidence type="ECO:0000313" key="4">
    <source>
        <dbReference type="EMBL" id="MBM7558097.1"/>
    </source>
</evidence>